<keyword evidence="2" id="KW-1185">Reference proteome</keyword>
<dbReference type="Proteomes" id="UP000467841">
    <property type="component" value="Unassembled WGS sequence"/>
</dbReference>
<evidence type="ECO:0000313" key="2">
    <source>
        <dbReference type="Proteomes" id="UP000467841"/>
    </source>
</evidence>
<evidence type="ECO:0000313" key="1">
    <source>
        <dbReference type="EMBL" id="CAA7029795.1"/>
    </source>
</evidence>
<gene>
    <name evidence="1" type="ORF">MERR_LOCUS17030</name>
</gene>
<organism evidence="1 2">
    <name type="scientific">Microthlaspi erraticum</name>
    <dbReference type="NCBI Taxonomy" id="1685480"/>
    <lineage>
        <taxon>Eukaryota</taxon>
        <taxon>Viridiplantae</taxon>
        <taxon>Streptophyta</taxon>
        <taxon>Embryophyta</taxon>
        <taxon>Tracheophyta</taxon>
        <taxon>Spermatophyta</taxon>
        <taxon>Magnoliopsida</taxon>
        <taxon>eudicotyledons</taxon>
        <taxon>Gunneridae</taxon>
        <taxon>Pentapetalae</taxon>
        <taxon>rosids</taxon>
        <taxon>malvids</taxon>
        <taxon>Brassicales</taxon>
        <taxon>Brassicaceae</taxon>
        <taxon>Coluteocarpeae</taxon>
        <taxon>Microthlaspi</taxon>
    </lineage>
</organism>
<accession>A0A6D2IQ94</accession>
<protein>
    <submittedName>
        <fullName evidence="1">Uncharacterized protein</fullName>
    </submittedName>
</protein>
<dbReference type="EMBL" id="CACVBM020001085">
    <property type="protein sequence ID" value="CAA7029795.1"/>
    <property type="molecule type" value="Genomic_DNA"/>
</dbReference>
<name>A0A6D2IQ94_9BRAS</name>
<reference evidence="1" key="1">
    <citation type="submission" date="2020-01" db="EMBL/GenBank/DDBJ databases">
        <authorList>
            <person name="Mishra B."/>
        </authorList>
    </citation>
    <scope>NUCLEOTIDE SEQUENCE [LARGE SCALE GENOMIC DNA]</scope>
</reference>
<comment type="caution">
    <text evidence="1">The sequence shown here is derived from an EMBL/GenBank/DDBJ whole genome shotgun (WGS) entry which is preliminary data.</text>
</comment>
<proteinExistence type="predicted"/>
<dbReference type="AlphaFoldDB" id="A0A6D2IQ94"/>
<sequence>MRSTTKEKRSFFFHPKLSGNPRYLPYPPSFSIPSVCFTLSFISWGVFDENEMDDFWLLICCPEASSYFCRIDANTYHQSQFQFQWLYIAHAVIFKLHL</sequence>